<dbReference type="PANTHER" id="PTHR28154">
    <property type="entry name" value="CELL WALL SYNTHESIS PROTEIN KNH1-RELATED"/>
    <property type="match status" value="1"/>
</dbReference>
<dbReference type="Pfam" id="PF10342">
    <property type="entry name" value="Kre9_KNH"/>
    <property type="match status" value="1"/>
</dbReference>
<dbReference type="InterPro" id="IPR018466">
    <property type="entry name" value="Kre9/Knh1-like_N"/>
</dbReference>
<keyword evidence="6" id="KW-1185">Reference proteome</keyword>
<accession>A0A8H4W734</accession>
<evidence type="ECO:0008006" key="7">
    <source>
        <dbReference type="Google" id="ProtNLM"/>
    </source>
</evidence>
<feature type="domain" description="Yeast cell wall synthesis Kre9/Knh1 C-terminal" evidence="3">
    <location>
        <begin position="169"/>
        <end position="240"/>
    </location>
</feature>
<evidence type="ECO:0000256" key="2">
    <source>
        <dbReference type="SAM" id="SignalP"/>
    </source>
</evidence>
<dbReference type="Pfam" id="PF05390">
    <property type="entry name" value="Kre9_KNH1_C"/>
    <property type="match status" value="1"/>
</dbReference>
<evidence type="ECO:0000313" key="5">
    <source>
        <dbReference type="EMBL" id="KAF4636312.1"/>
    </source>
</evidence>
<sequence length="345" mass="36371">MRPSGALLSLLASAPFAIAIPTFSSPTSDFSVAGGTAFTVTWTDDGTAPSIADLTTYTLHLYAGTSTTNSVVWSAPDGSFASGSSITITIPATTSGSSPDAYFFGMVSTAAGGTVTTYSPRFSLTGMTGVFPATVQAVLPVSGATAPVPANVNNVVQAAAAASVNQGAWGTPYNLQTGLTKYAPMQPVPPTAITATNTSPLWPTSSVSLASTFLPIPSIVTTLTQANTFSVSSHANTKAHPSAFNVGVITLLLTDFLKDTASDFDIEDICEMVRAADEAGVALEPRREIVNCVERDIEIYRQEYMEDGEDEWRGRDWKNEWKSFKANHSGSKHYNITKKSKAGRK</sequence>
<evidence type="ECO:0000259" key="4">
    <source>
        <dbReference type="Pfam" id="PF10342"/>
    </source>
</evidence>
<gene>
    <name evidence="5" type="ORF">G7Y89_g1784</name>
</gene>
<evidence type="ECO:0000259" key="3">
    <source>
        <dbReference type="Pfam" id="PF05390"/>
    </source>
</evidence>
<organism evidence="5 6">
    <name type="scientific">Cudoniella acicularis</name>
    <dbReference type="NCBI Taxonomy" id="354080"/>
    <lineage>
        <taxon>Eukaryota</taxon>
        <taxon>Fungi</taxon>
        <taxon>Dikarya</taxon>
        <taxon>Ascomycota</taxon>
        <taxon>Pezizomycotina</taxon>
        <taxon>Leotiomycetes</taxon>
        <taxon>Helotiales</taxon>
        <taxon>Tricladiaceae</taxon>
        <taxon>Cudoniella</taxon>
    </lineage>
</organism>
<dbReference type="GO" id="GO:0006078">
    <property type="term" value="P:(1-&gt;6)-beta-D-glucan biosynthetic process"/>
    <property type="evidence" value="ECO:0007669"/>
    <property type="project" value="InterPro"/>
</dbReference>
<name>A0A8H4W734_9HELO</name>
<dbReference type="EMBL" id="JAAMPI010000072">
    <property type="protein sequence ID" value="KAF4636312.1"/>
    <property type="molecule type" value="Genomic_DNA"/>
</dbReference>
<evidence type="ECO:0000256" key="1">
    <source>
        <dbReference type="ARBA" id="ARBA00022729"/>
    </source>
</evidence>
<feature type="chain" id="PRO_5034508290" description="Fibronectin type-III domain-containing protein" evidence="2">
    <location>
        <begin position="20"/>
        <end position="345"/>
    </location>
</feature>
<feature type="signal peptide" evidence="2">
    <location>
        <begin position="1"/>
        <end position="19"/>
    </location>
</feature>
<evidence type="ECO:0000313" key="6">
    <source>
        <dbReference type="Proteomes" id="UP000566819"/>
    </source>
</evidence>
<dbReference type="AlphaFoldDB" id="A0A8H4W734"/>
<reference evidence="5 6" key="1">
    <citation type="submission" date="2020-03" db="EMBL/GenBank/DDBJ databases">
        <title>Draft Genome Sequence of Cudoniella acicularis.</title>
        <authorList>
            <person name="Buettner E."/>
            <person name="Kellner H."/>
        </authorList>
    </citation>
    <scope>NUCLEOTIDE SEQUENCE [LARGE SCALE GENOMIC DNA]</scope>
    <source>
        <strain evidence="5 6">DSM 108380</strain>
    </source>
</reference>
<dbReference type="GO" id="GO:0005576">
    <property type="term" value="C:extracellular region"/>
    <property type="evidence" value="ECO:0007669"/>
    <property type="project" value="TreeGrafter"/>
</dbReference>
<dbReference type="GO" id="GO:0042546">
    <property type="term" value="P:cell wall biogenesis"/>
    <property type="evidence" value="ECO:0007669"/>
    <property type="project" value="InterPro"/>
</dbReference>
<feature type="domain" description="Yeast cell wall synthesis Kre9/Knh1-like N-terminal" evidence="4">
    <location>
        <begin position="25"/>
        <end position="124"/>
    </location>
</feature>
<protein>
    <recommendedName>
        <fullName evidence="7">Fibronectin type-III domain-containing protein</fullName>
    </recommendedName>
</protein>
<dbReference type="OrthoDB" id="2432613at2759"/>
<proteinExistence type="predicted"/>
<comment type="caution">
    <text evidence="5">The sequence shown here is derived from an EMBL/GenBank/DDBJ whole genome shotgun (WGS) entry which is preliminary data.</text>
</comment>
<dbReference type="PANTHER" id="PTHR28154:SF1">
    <property type="entry name" value="CELL WALL SYNTHESIS PROTEIN KNH1-RELATED"/>
    <property type="match status" value="1"/>
</dbReference>
<dbReference type="InterPro" id="IPR045328">
    <property type="entry name" value="Kre9/Knh1"/>
</dbReference>
<dbReference type="GO" id="GO:0031505">
    <property type="term" value="P:fungal-type cell wall organization"/>
    <property type="evidence" value="ECO:0007669"/>
    <property type="project" value="TreeGrafter"/>
</dbReference>
<keyword evidence="1 2" id="KW-0732">Signal</keyword>
<dbReference type="Proteomes" id="UP000566819">
    <property type="component" value="Unassembled WGS sequence"/>
</dbReference>
<dbReference type="InterPro" id="IPR008659">
    <property type="entry name" value="Kre9/Knh1_C"/>
</dbReference>